<evidence type="ECO:0000313" key="12">
    <source>
        <dbReference type="Proteomes" id="UP000194003"/>
    </source>
</evidence>
<dbReference type="EC" id="2.7.13.3" evidence="2"/>
<comment type="catalytic activity">
    <reaction evidence="1">
        <text>ATP + protein L-histidine = ADP + protein N-phospho-L-histidine.</text>
        <dbReference type="EC" id="2.7.13.3"/>
    </reaction>
</comment>
<dbReference type="PANTHER" id="PTHR45339:SF1">
    <property type="entry name" value="HYBRID SIGNAL TRANSDUCTION HISTIDINE KINASE J"/>
    <property type="match status" value="1"/>
</dbReference>
<protein>
    <recommendedName>
        <fullName evidence="2">histidine kinase</fullName>
        <ecNumber evidence="2">2.7.13.3</ecNumber>
    </recommendedName>
</protein>
<dbReference type="InterPro" id="IPR001789">
    <property type="entry name" value="Sig_transdc_resp-reg_receiver"/>
</dbReference>
<keyword evidence="6" id="KW-1133">Transmembrane helix</keyword>
<dbReference type="InterPro" id="IPR001610">
    <property type="entry name" value="PAC"/>
</dbReference>
<dbReference type="Gene3D" id="3.30.565.10">
    <property type="entry name" value="Histidine kinase-like ATPase, C-terminal domain"/>
    <property type="match status" value="1"/>
</dbReference>
<dbReference type="SMART" id="SM00387">
    <property type="entry name" value="HATPase_c"/>
    <property type="match status" value="1"/>
</dbReference>
<dbReference type="Gene3D" id="3.30.450.20">
    <property type="entry name" value="PAS domain"/>
    <property type="match status" value="2"/>
</dbReference>
<dbReference type="PROSITE" id="PS50112">
    <property type="entry name" value="PAS"/>
    <property type="match status" value="1"/>
</dbReference>
<feature type="domain" description="PAS" evidence="9">
    <location>
        <begin position="479"/>
        <end position="554"/>
    </location>
</feature>
<feature type="transmembrane region" description="Helical" evidence="6">
    <location>
        <begin position="382"/>
        <end position="403"/>
    </location>
</feature>
<dbReference type="InterPro" id="IPR003594">
    <property type="entry name" value="HATPase_dom"/>
</dbReference>
<dbReference type="InterPro" id="IPR036097">
    <property type="entry name" value="HisK_dim/P_sf"/>
</dbReference>
<dbReference type="InterPro" id="IPR004358">
    <property type="entry name" value="Sig_transdc_His_kin-like_C"/>
</dbReference>
<dbReference type="Proteomes" id="UP000194003">
    <property type="component" value="Unassembled WGS sequence"/>
</dbReference>
<dbReference type="Pfam" id="PF08447">
    <property type="entry name" value="PAS_3"/>
    <property type="match status" value="1"/>
</dbReference>
<dbReference type="InterPro" id="IPR013655">
    <property type="entry name" value="PAS_fold_3"/>
</dbReference>
<feature type="domain" description="Histidine kinase" evidence="7">
    <location>
        <begin position="627"/>
        <end position="843"/>
    </location>
</feature>
<evidence type="ECO:0000256" key="5">
    <source>
        <dbReference type="PROSITE-ProRule" id="PRU00169"/>
    </source>
</evidence>
<evidence type="ECO:0000259" key="7">
    <source>
        <dbReference type="PROSITE" id="PS50109"/>
    </source>
</evidence>
<dbReference type="SUPFAM" id="SSF55874">
    <property type="entry name" value="ATPase domain of HSP90 chaperone/DNA topoisomerase II/histidine kinase"/>
    <property type="match status" value="1"/>
</dbReference>
<dbReference type="CDD" id="cd17546">
    <property type="entry name" value="REC_hyHK_CKI1_RcsC-like"/>
    <property type="match status" value="1"/>
</dbReference>
<gene>
    <name evidence="11" type="primary">arcB</name>
    <name evidence="11" type="ORF">MAIT1_00617</name>
</gene>
<dbReference type="PROSITE" id="PS50110">
    <property type="entry name" value="RESPONSE_REGULATORY"/>
    <property type="match status" value="1"/>
</dbReference>
<dbReference type="NCBIfam" id="TIGR00229">
    <property type="entry name" value="sensory_box"/>
    <property type="match status" value="1"/>
</dbReference>
<keyword evidence="12" id="KW-1185">Reference proteome</keyword>
<dbReference type="PANTHER" id="PTHR45339">
    <property type="entry name" value="HYBRID SIGNAL TRANSDUCTION HISTIDINE KINASE J"/>
    <property type="match status" value="1"/>
</dbReference>
<keyword evidence="6" id="KW-0472">Membrane</keyword>
<dbReference type="FunFam" id="3.30.565.10:FF:000010">
    <property type="entry name" value="Sensor histidine kinase RcsC"/>
    <property type="match status" value="1"/>
</dbReference>
<keyword evidence="6" id="KW-0812">Transmembrane</keyword>
<evidence type="ECO:0000259" key="8">
    <source>
        <dbReference type="PROSITE" id="PS50110"/>
    </source>
</evidence>
<dbReference type="SUPFAM" id="SSF52172">
    <property type="entry name" value="CheY-like"/>
    <property type="match status" value="1"/>
</dbReference>
<evidence type="ECO:0000259" key="9">
    <source>
        <dbReference type="PROSITE" id="PS50112"/>
    </source>
</evidence>
<proteinExistence type="predicted"/>
<dbReference type="SMART" id="SM00448">
    <property type="entry name" value="REC"/>
    <property type="match status" value="1"/>
</dbReference>
<dbReference type="PROSITE" id="PS50109">
    <property type="entry name" value="HIS_KIN"/>
    <property type="match status" value="1"/>
</dbReference>
<dbReference type="Gene3D" id="3.40.50.2300">
    <property type="match status" value="1"/>
</dbReference>
<comment type="caution">
    <text evidence="11">The sequence shown here is derived from an EMBL/GenBank/DDBJ whole genome shotgun (WGS) entry which is preliminary data.</text>
</comment>
<sequence>MICFAMADTASMDRLARRYRQWLLLSGLALTTIFALLIWWRYEIEEQSIASSLRESTANKASQLREQIDRAYFQVLTLREWSQWAFVSHEETHEDSMFNNLRIVADGDSGAQRFELATQRIGNGPRLVGNIIGLGDPERLPASVRRQLEHLPDLISQHGAILRRSPEITWIYYLSQDDLLAISPYKDVNKLLSDGDVGSASALFHTVRQAPFVTLAAPDRNPERLPYWSDAYVGHVGEGLITTIGAPVYRGDRYLGLTAMDLSLRFLTRLLDEFPKTEGSLVVANLGLSLHDPKFARVSESHAQQALASNRHALYSDKQTRDLREVLPDSIPPIRVLQALNSDAPLLVKDHMLFVERLSPAPWVLILAYPRAAIRAHALPAMLPYLVVLGGVMGLLLLIGALIQRNMINPALQLVAHINARSGSAALSGMDDGTLARSNPPRPWRPWFELIDQAFDENRRLLQSMAKYANKLDDQVVEQQRQLSTLMDNAPGVVYRRLNTPDHAMQLLSHGVEELTGYPALDLVQNHAVAFVDLVHPEDRDWALRRMQAAALAGRPYALEYRLIHRSGETRWIWDRGVGAPNGAGGVAAYEGFLVDITQRKRDEQVLQAAKERAEAASQAKSAFLATMSHEIRTPLNGVIGMLESLQDMEMTPLLRERIDIMARSSERLLALLSNILDFSRIEADELHLVHEPFAPRDALSGLEAMFHHLADAKGVQLTLSCDQRTPSRVMGDGARFGQVLMNLVGNALKFTSEGEVSVRIDYEAETLLASVSDSGIGFDPATLDTLFDPFTQADNSIARTHGGSGLGLAIVQRLVTAMGGEVEAQSAPGRGSRFHCRIPALPAAEETSPQDNALHAAPHAQAEREIHVLLVEDDPVNQQVAATLLQQMSCRVTFANDGAEGIDRFKSGIFDLVFMDLRMPGVDGLEATRRIRAIEQERGGYTPIIGLTADVVKQSIETCFDAGMNDVMAKPVRLERLKQILAQIAPGAATSHQEAVDADG</sequence>
<dbReference type="Pfam" id="PF00512">
    <property type="entry name" value="HisKA"/>
    <property type="match status" value="1"/>
</dbReference>
<evidence type="ECO:0000256" key="1">
    <source>
        <dbReference type="ARBA" id="ARBA00000085"/>
    </source>
</evidence>
<evidence type="ECO:0000256" key="2">
    <source>
        <dbReference type="ARBA" id="ARBA00012438"/>
    </source>
</evidence>
<feature type="domain" description="Response regulatory" evidence="8">
    <location>
        <begin position="868"/>
        <end position="986"/>
    </location>
</feature>
<keyword evidence="4" id="KW-0902">Two-component regulatory system</keyword>
<dbReference type="SUPFAM" id="SSF47384">
    <property type="entry name" value="Homodimeric domain of signal transducing histidine kinase"/>
    <property type="match status" value="1"/>
</dbReference>
<dbReference type="EMBL" id="LVJN01000021">
    <property type="protein sequence ID" value="OSM00173.1"/>
    <property type="molecule type" value="Genomic_DNA"/>
</dbReference>
<dbReference type="PROSITE" id="PS50113">
    <property type="entry name" value="PAC"/>
    <property type="match status" value="1"/>
</dbReference>
<dbReference type="PRINTS" id="PR00344">
    <property type="entry name" value="BCTRLSENSOR"/>
</dbReference>
<dbReference type="CDD" id="cd00130">
    <property type="entry name" value="PAS"/>
    <property type="match status" value="1"/>
</dbReference>
<dbReference type="InterPro" id="IPR035965">
    <property type="entry name" value="PAS-like_dom_sf"/>
</dbReference>
<keyword evidence="3 5" id="KW-0597">Phosphoprotein</keyword>
<dbReference type="Gene3D" id="1.10.287.130">
    <property type="match status" value="1"/>
</dbReference>
<organism evidence="11 12">
    <name type="scientific">Magnetofaba australis IT-1</name>
    <dbReference type="NCBI Taxonomy" id="1434232"/>
    <lineage>
        <taxon>Bacteria</taxon>
        <taxon>Pseudomonadati</taxon>
        <taxon>Pseudomonadota</taxon>
        <taxon>Magnetococcia</taxon>
        <taxon>Magnetococcales</taxon>
        <taxon>Magnetococcaceae</taxon>
        <taxon>Magnetofaba</taxon>
    </lineage>
</organism>
<evidence type="ECO:0000256" key="3">
    <source>
        <dbReference type="ARBA" id="ARBA00022553"/>
    </source>
</evidence>
<dbReference type="InterPro" id="IPR036890">
    <property type="entry name" value="HATPase_C_sf"/>
</dbReference>
<dbReference type="Pfam" id="PF00072">
    <property type="entry name" value="Response_reg"/>
    <property type="match status" value="1"/>
</dbReference>
<dbReference type="SUPFAM" id="SSF55785">
    <property type="entry name" value="PYP-like sensor domain (PAS domain)"/>
    <property type="match status" value="1"/>
</dbReference>
<evidence type="ECO:0000313" key="11">
    <source>
        <dbReference type="EMBL" id="OSM00173.1"/>
    </source>
</evidence>
<accession>A0A1Y2K0A4</accession>
<evidence type="ECO:0000259" key="10">
    <source>
        <dbReference type="PROSITE" id="PS50113"/>
    </source>
</evidence>
<dbReference type="InterPro" id="IPR003661">
    <property type="entry name" value="HisK_dim/P_dom"/>
</dbReference>
<dbReference type="AlphaFoldDB" id="A0A1Y2K0A4"/>
<dbReference type="STRING" id="1434232.MAIT1_00617"/>
<dbReference type="SMART" id="SM00388">
    <property type="entry name" value="HisKA"/>
    <property type="match status" value="1"/>
</dbReference>
<feature type="domain" description="PAC" evidence="10">
    <location>
        <begin position="557"/>
        <end position="609"/>
    </location>
</feature>
<reference evidence="11 12" key="1">
    <citation type="journal article" date="2016" name="BMC Genomics">
        <title>Combined genomic and structural analyses of a cultured magnetotactic bacterium reveals its niche adaptation to a dynamic environment.</title>
        <authorList>
            <person name="Araujo A.C."/>
            <person name="Morillo V."/>
            <person name="Cypriano J."/>
            <person name="Teixeira L.C."/>
            <person name="Leao P."/>
            <person name="Lyra S."/>
            <person name="Almeida L.G."/>
            <person name="Bazylinski D.A."/>
            <person name="Vasconcellos A.T."/>
            <person name="Abreu F."/>
            <person name="Lins U."/>
        </authorList>
    </citation>
    <scope>NUCLEOTIDE SEQUENCE [LARGE SCALE GENOMIC DNA]</scope>
    <source>
        <strain evidence="11 12">IT-1</strain>
    </source>
</reference>
<dbReference type="InterPro" id="IPR000014">
    <property type="entry name" value="PAS"/>
</dbReference>
<dbReference type="InterPro" id="IPR011006">
    <property type="entry name" value="CheY-like_superfamily"/>
</dbReference>
<dbReference type="InterPro" id="IPR005467">
    <property type="entry name" value="His_kinase_dom"/>
</dbReference>
<name>A0A1Y2K0A4_9PROT</name>
<dbReference type="CDD" id="cd00082">
    <property type="entry name" value="HisKA"/>
    <property type="match status" value="1"/>
</dbReference>
<evidence type="ECO:0000256" key="4">
    <source>
        <dbReference type="ARBA" id="ARBA00023012"/>
    </source>
</evidence>
<feature type="transmembrane region" description="Helical" evidence="6">
    <location>
        <begin position="22"/>
        <end position="42"/>
    </location>
</feature>
<dbReference type="CDD" id="cd16922">
    <property type="entry name" value="HATPase_EvgS-ArcB-TorS-like"/>
    <property type="match status" value="1"/>
</dbReference>
<dbReference type="GO" id="GO:0000155">
    <property type="term" value="F:phosphorelay sensor kinase activity"/>
    <property type="evidence" value="ECO:0007669"/>
    <property type="project" value="InterPro"/>
</dbReference>
<dbReference type="SMART" id="SM00086">
    <property type="entry name" value="PAC"/>
    <property type="match status" value="1"/>
</dbReference>
<dbReference type="InterPro" id="IPR000700">
    <property type="entry name" value="PAS-assoc_C"/>
</dbReference>
<evidence type="ECO:0000256" key="6">
    <source>
        <dbReference type="SAM" id="Phobius"/>
    </source>
</evidence>
<feature type="modified residue" description="4-aspartylphosphate" evidence="5">
    <location>
        <position position="917"/>
    </location>
</feature>
<dbReference type="Pfam" id="PF02518">
    <property type="entry name" value="HATPase_c"/>
    <property type="match status" value="1"/>
</dbReference>